<keyword evidence="2" id="KW-1185">Reference proteome</keyword>
<dbReference type="Proteomes" id="UP000267096">
    <property type="component" value="Unassembled WGS sequence"/>
</dbReference>
<organism evidence="3">
    <name type="scientific">Anisakis simplex</name>
    <name type="common">Herring worm</name>
    <dbReference type="NCBI Taxonomy" id="6269"/>
    <lineage>
        <taxon>Eukaryota</taxon>
        <taxon>Metazoa</taxon>
        <taxon>Ecdysozoa</taxon>
        <taxon>Nematoda</taxon>
        <taxon>Chromadorea</taxon>
        <taxon>Rhabditida</taxon>
        <taxon>Spirurina</taxon>
        <taxon>Ascaridomorpha</taxon>
        <taxon>Ascaridoidea</taxon>
        <taxon>Anisakidae</taxon>
        <taxon>Anisakis</taxon>
        <taxon>Anisakis simplex complex</taxon>
    </lineage>
</organism>
<sequence length="106" mass="12299">MCERYHGQADCLKMESECTKQLNAPLPQNSRKAYKMYQHVAKCVLAQDLWSRCIININAYRCAKLRDKCKIFAGEGRISFGARKLDIFSPKVSECMYNQVEFTVEH</sequence>
<dbReference type="WBParaSite" id="ASIM_0002040001-mRNA-1">
    <property type="protein sequence ID" value="ASIM_0002040001-mRNA-1"/>
    <property type="gene ID" value="ASIM_0002040001"/>
</dbReference>
<name>A0A0M3KHD5_ANISI</name>
<dbReference type="EMBL" id="UYRR01037962">
    <property type="protein sequence ID" value="VDK72131.1"/>
    <property type="molecule type" value="Genomic_DNA"/>
</dbReference>
<evidence type="ECO:0000313" key="3">
    <source>
        <dbReference type="WBParaSite" id="ASIM_0002040001-mRNA-1"/>
    </source>
</evidence>
<accession>A0A0M3KHD5</accession>
<dbReference type="AlphaFoldDB" id="A0A0M3KHD5"/>
<reference evidence="3" key="1">
    <citation type="submission" date="2017-02" db="UniProtKB">
        <authorList>
            <consortium name="WormBaseParasite"/>
        </authorList>
    </citation>
    <scope>IDENTIFICATION</scope>
</reference>
<evidence type="ECO:0000313" key="1">
    <source>
        <dbReference type="EMBL" id="VDK72131.1"/>
    </source>
</evidence>
<protein>
    <submittedName>
        <fullName evidence="3">GDNF domain-containing protein</fullName>
    </submittedName>
</protein>
<reference evidence="1 2" key="2">
    <citation type="submission" date="2018-11" db="EMBL/GenBank/DDBJ databases">
        <authorList>
            <consortium name="Pathogen Informatics"/>
        </authorList>
    </citation>
    <scope>NUCLEOTIDE SEQUENCE [LARGE SCALE GENOMIC DNA]</scope>
</reference>
<proteinExistence type="predicted"/>
<evidence type="ECO:0000313" key="2">
    <source>
        <dbReference type="Proteomes" id="UP000267096"/>
    </source>
</evidence>
<gene>
    <name evidence="1" type="ORF">ASIM_LOCUS19784</name>
</gene>